<dbReference type="InterPro" id="IPR014955">
    <property type="entry name" value="DUF1826"/>
</dbReference>
<name>A0ABS8WE46_9GAMM</name>
<sequence>MLAQQYVTFNQELSYVASTDIEILTAIFEPHINLTCWQRSLAPSLLEYVAQINAKGVDIARSLPLNELATALSRWLPEGAGKVAFIQDIEQLAQMLDCLFDNPDIGVRLKTLSQAMCPKFHTDKVVCRLVCSYSVTGTQWLENGDANRAKLGRASQGKSDETSGLYAADSDVFSAGVGDVLLLKGDAWPDNEGLGVIHRSPAINPNDKRLVLTLDLM</sequence>
<dbReference type="EMBL" id="JAIMJA010000014">
    <property type="protein sequence ID" value="MCE2595968.1"/>
    <property type="molecule type" value="Genomic_DNA"/>
</dbReference>
<dbReference type="Proteomes" id="UP001201273">
    <property type="component" value="Unassembled WGS sequence"/>
</dbReference>
<reference evidence="1 2" key="1">
    <citation type="journal article" date="2022" name="Environ. Microbiol. Rep.">
        <title>Eco-phylogenetic analyses reveal divergent evolution of vitamin B12 metabolism in the marine bacterial family 'Psychromonadaceae'.</title>
        <authorList>
            <person name="Jin X."/>
            <person name="Yang Y."/>
            <person name="Cao H."/>
            <person name="Gao B."/>
            <person name="Zhao Z."/>
        </authorList>
    </citation>
    <scope>NUCLEOTIDE SEQUENCE [LARGE SCALE GENOMIC DNA]</scope>
    <source>
        <strain evidence="1 2">MKS20</strain>
    </source>
</reference>
<evidence type="ECO:0000313" key="1">
    <source>
        <dbReference type="EMBL" id="MCE2595968.1"/>
    </source>
</evidence>
<organism evidence="1 2">
    <name type="scientific">Motilimonas cestriensis</name>
    <dbReference type="NCBI Taxonomy" id="2742685"/>
    <lineage>
        <taxon>Bacteria</taxon>
        <taxon>Pseudomonadati</taxon>
        <taxon>Pseudomonadota</taxon>
        <taxon>Gammaproteobacteria</taxon>
        <taxon>Alteromonadales</taxon>
        <taxon>Alteromonadales genera incertae sedis</taxon>
        <taxon>Motilimonas</taxon>
    </lineage>
</organism>
<accession>A0ABS8WE46</accession>
<comment type="caution">
    <text evidence="1">The sequence shown here is derived from an EMBL/GenBank/DDBJ whole genome shotgun (WGS) entry which is preliminary data.</text>
</comment>
<evidence type="ECO:0000313" key="2">
    <source>
        <dbReference type="Proteomes" id="UP001201273"/>
    </source>
</evidence>
<protein>
    <submittedName>
        <fullName evidence="1">DUF1826 domain-containing protein</fullName>
    </submittedName>
</protein>
<proteinExistence type="predicted"/>
<gene>
    <name evidence="1" type="ORF">K6Y31_14235</name>
</gene>
<keyword evidence="2" id="KW-1185">Reference proteome</keyword>
<dbReference type="RefSeq" id="WP_233053632.1">
    <property type="nucleotide sequence ID" value="NZ_JAIMJA010000014.1"/>
</dbReference>
<dbReference type="Pfam" id="PF08856">
    <property type="entry name" value="DUF1826"/>
    <property type="match status" value="1"/>
</dbReference>